<keyword evidence="2 3" id="KW-0472">Membrane</keyword>
<evidence type="ECO:0000256" key="2">
    <source>
        <dbReference type="PIRNR" id="PIRNR016661"/>
    </source>
</evidence>
<keyword evidence="3" id="KW-0812">Transmembrane</keyword>
<dbReference type="PANTHER" id="PTHR34295">
    <property type="entry name" value="BIOTIN TRANSPORTER BIOY"/>
    <property type="match status" value="1"/>
</dbReference>
<dbReference type="Gene3D" id="1.10.1760.20">
    <property type="match status" value="1"/>
</dbReference>
<comment type="caution">
    <text evidence="4">The sequence shown here is derived from an EMBL/GenBank/DDBJ whole genome shotgun (WGS) entry which is preliminary data.</text>
</comment>
<evidence type="ECO:0000313" key="5">
    <source>
        <dbReference type="Proteomes" id="UP000653127"/>
    </source>
</evidence>
<dbReference type="RefSeq" id="WP_249283418.1">
    <property type="nucleotide sequence ID" value="NZ_JACRST010000018.1"/>
</dbReference>
<name>A0A926E078_9FIRM</name>
<proteinExistence type="inferred from homology"/>
<feature type="transmembrane region" description="Helical" evidence="3">
    <location>
        <begin position="114"/>
        <end position="135"/>
    </location>
</feature>
<organism evidence="4 5">
    <name type="scientific">Ligaoa zhengdingensis</name>
    <dbReference type="NCBI Taxonomy" id="2763658"/>
    <lineage>
        <taxon>Bacteria</taxon>
        <taxon>Bacillati</taxon>
        <taxon>Bacillota</taxon>
        <taxon>Clostridia</taxon>
        <taxon>Eubacteriales</taxon>
        <taxon>Oscillospiraceae</taxon>
        <taxon>Ligaoa</taxon>
    </lineage>
</organism>
<keyword evidence="2" id="KW-1003">Cell membrane</keyword>
<feature type="transmembrane region" description="Helical" evidence="3">
    <location>
        <begin position="82"/>
        <end position="102"/>
    </location>
</feature>
<accession>A0A926E078</accession>
<keyword evidence="5" id="KW-1185">Reference proteome</keyword>
<feature type="transmembrane region" description="Helical" evidence="3">
    <location>
        <begin position="59"/>
        <end position="76"/>
    </location>
</feature>
<keyword evidence="2" id="KW-0813">Transport</keyword>
<reference evidence="4" key="1">
    <citation type="submission" date="2020-08" db="EMBL/GenBank/DDBJ databases">
        <title>Genome public.</title>
        <authorList>
            <person name="Liu C."/>
            <person name="Sun Q."/>
        </authorList>
    </citation>
    <scope>NUCLEOTIDE SEQUENCE</scope>
    <source>
        <strain evidence="4">NSJ-31</strain>
    </source>
</reference>
<dbReference type="AlphaFoldDB" id="A0A926E078"/>
<protein>
    <recommendedName>
        <fullName evidence="2">Biotin transporter</fullName>
    </recommendedName>
</protein>
<evidence type="ECO:0000256" key="3">
    <source>
        <dbReference type="SAM" id="Phobius"/>
    </source>
</evidence>
<evidence type="ECO:0000256" key="1">
    <source>
        <dbReference type="ARBA" id="ARBA00010692"/>
    </source>
</evidence>
<gene>
    <name evidence="4" type="ORF">H8711_10610</name>
</gene>
<dbReference type="GO" id="GO:0005886">
    <property type="term" value="C:plasma membrane"/>
    <property type="evidence" value="ECO:0007669"/>
    <property type="project" value="UniProtKB-SubCell"/>
</dbReference>
<comment type="subcellular location">
    <subcellularLocation>
        <location evidence="2">Cell membrane</location>
        <topology evidence="2">Multi-pass membrane protein</topology>
    </subcellularLocation>
</comment>
<keyword evidence="3" id="KW-1133">Transmembrane helix</keyword>
<comment type="similarity">
    <text evidence="1 2">Belongs to the BioY family.</text>
</comment>
<evidence type="ECO:0000313" key="4">
    <source>
        <dbReference type="EMBL" id="MBC8547376.1"/>
    </source>
</evidence>
<dbReference type="InterPro" id="IPR003784">
    <property type="entry name" value="BioY"/>
</dbReference>
<sequence length="179" mass="18625">MKTTVATRKITLCALFAALTAVCSQIAIPLPLIPINLALFSVYLAGGLLGAGAGTVSQLVFALLGAVGVPVFQGFTGGPGVLFGPTGGYIIGYLAAAWLTGWLSAKWGYTFWKLAAAMAIGLAACYLFGTVWFMILMKNGLVAALGKCVLPFLPGDAVKIALAAVLVKRLHPLLAQWIR</sequence>
<dbReference type="PIRSF" id="PIRSF016661">
    <property type="entry name" value="BioY"/>
    <property type="match status" value="1"/>
</dbReference>
<dbReference type="GO" id="GO:0015225">
    <property type="term" value="F:biotin transmembrane transporter activity"/>
    <property type="evidence" value="ECO:0007669"/>
    <property type="project" value="UniProtKB-UniRule"/>
</dbReference>
<dbReference type="Proteomes" id="UP000653127">
    <property type="component" value="Unassembled WGS sequence"/>
</dbReference>
<dbReference type="PANTHER" id="PTHR34295:SF1">
    <property type="entry name" value="BIOTIN TRANSPORTER BIOY"/>
    <property type="match status" value="1"/>
</dbReference>
<dbReference type="Pfam" id="PF02632">
    <property type="entry name" value="BioY"/>
    <property type="match status" value="1"/>
</dbReference>
<dbReference type="EMBL" id="JACRST010000018">
    <property type="protein sequence ID" value="MBC8547376.1"/>
    <property type="molecule type" value="Genomic_DNA"/>
</dbReference>